<evidence type="ECO:0000256" key="4">
    <source>
        <dbReference type="PROSITE-ProRule" id="PRU00433"/>
    </source>
</evidence>
<reference evidence="8 9" key="1">
    <citation type="submission" date="2016-11" db="EMBL/GenBank/DDBJ databases">
        <title>Study of marine rhodopsin-containing bacteria.</title>
        <authorList>
            <person name="Yoshizawa S."/>
            <person name="Kumagai Y."/>
            <person name="Kogure K."/>
        </authorList>
    </citation>
    <scope>NUCLEOTIDE SEQUENCE [LARGE SCALE GENOMIC DNA]</scope>
    <source>
        <strain evidence="8 9">SG-29</strain>
    </source>
</reference>
<dbReference type="InterPro" id="IPR036909">
    <property type="entry name" value="Cyt_c-like_dom_sf"/>
</dbReference>
<dbReference type="PANTHER" id="PTHR35008:SF8">
    <property type="entry name" value="ALCOHOL DEHYDROGENASE CYTOCHROME C SUBUNIT"/>
    <property type="match status" value="1"/>
</dbReference>
<dbReference type="GO" id="GO:0009055">
    <property type="term" value="F:electron transfer activity"/>
    <property type="evidence" value="ECO:0007669"/>
    <property type="project" value="InterPro"/>
</dbReference>
<evidence type="ECO:0000259" key="7">
    <source>
        <dbReference type="PROSITE" id="PS51007"/>
    </source>
</evidence>
<dbReference type="PANTHER" id="PTHR35008">
    <property type="entry name" value="BLL4482 PROTEIN-RELATED"/>
    <property type="match status" value="1"/>
</dbReference>
<evidence type="ECO:0000256" key="1">
    <source>
        <dbReference type="ARBA" id="ARBA00022617"/>
    </source>
</evidence>
<feature type="transmembrane region" description="Helical" evidence="6">
    <location>
        <begin position="77"/>
        <end position="96"/>
    </location>
</feature>
<dbReference type="InParanoid" id="A0A259TUW0"/>
<evidence type="ECO:0000256" key="3">
    <source>
        <dbReference type="ARBA" id="ARBA00023004"/>
    </source>
</evidence>
<dbReference type="GO" id="GO:0046872">
    <property type="term" value="F:metal ion binding"/>
    <property type="evidence" value="ECO:0007669"/>
    <property type="project" value="UniProtKB-KW"/>
</dbReference>
<feature type="domain" description="Cytochrome c" evidence="7">
    <location>
        <begin position="121"/>
        <end position="210"/>
    </location>
</feature>
<accession>A0A259TUW0</accession>
<evidence type="ECO:0000313" key="8">
    <source>
        <dbReference type="EMBL" id="OZC01417.1"/>
    </source>
</evidence>
<comment type="caution">
    <text evidence="8">The sequence shown here is derived from an EMBL/GenBank/DDBJ whole genome shotgun (WGS) entry which is preliminary data.</text>
</comment>
<keyword evidence="1 4" id="KW-0349">Heme</keyword>
<dbReference type="AlphaFoldDB" id="A0A259TUW0"/>
<feature type="region of interest" description="Disordered" evidence="5">
    <location>
        <begin position="234"/>
        <end position="276"/>
    </location>
</feature>
<dbReference type="EMBL" id="MQWB01000010">
    <property type="protein sequence ID" value="OZC01417.1"/>
    <property type="molecule type" value="Genomic_DNA"/>
</dbReference>
<evidence type="ECO:0000313" key="9">
    <source>
        <dbReference type="Proteomes" id="UP000216446"/>
    </source>
</evidence>
<dbReference type="InterPro" id="IPR051459">
    <property type="entry name" value="Cytochrome_c-type_DH"/>
</dbReference>
<dbReference type="RefSeq" id="WP_094551520.1">
    <property type="nucleotide sequence ID" value="NZ_MQWB01000010.1"/>
</dbReference>
<keyword evidence="2 4" id="KW-0479">Metal-binding</keyword>
<dbReference type="SUPFAM" id="SSF46626">
    <property type="entry name" value="Cytochrome c"/>
    <property type="match status" value="1"/>
</dbReference>
<keyword evidence="6" id="KW-0472">Membrane</keyword>
<evidence type="ECO:0000256" key="2">
    <source>
        <dbReference type="ARBA" id="ARBA00022723"/>
    </source>
</evidence>
<dbReference type="GO" id="GO:0020037">
    <property type="term" value="F:heme binding"/>
    <property type="evidence" value="ECO:0007669"/>
    <property type="project" value="InterPro"/>
</dbReference>
<keyword evidence="3 4" id="KW-0408">Iron</keyword>
<feature type="region of interest" description="Disordered" evidence="5">
    <location>
        <begin position="1"/>
        <end position="49"/>
    </location>
</feature>
<dbReference type="Pfam" id="PF00034">
    <property type="entry name" value="Cytochrom_C"/>
    <property type="match status" value="1"/>
</dbReference>
<dbReference type="Proteomes" id="UP000216446">
    <property type="component" value="Unassembled WGS sequence"/>
</dbReference>
<dbReference type="InterPro" id="IPR009056">
    <property type="entry name" value="Cyt_c-like_dom"/>
</dbReference>
<evidence type="ECO:0000256" key="6">
    <source>
        <dbReference type="SAM" id="Phobius"/>
    </source>
</evidence>
<keyword evidence="6" id="KW-1133">Transmembrane helix</keyword>
<feature type="compositionally biased region" description="Low complexity" evidence="5">
    <location>
        <begin position="28"/>
        <end position="48"/>
    </location>
</feature>
<proteinExistence type="predicted"/>
<protein>
    <recommendedName>
        <fullName evidence="7">Cytochrome c domain-containing protein</fullName>
    </recommendedName>
</protein>
<dbReference type="Gene3D" id="1.10.760.10">
    <property type="entry name" value="Cytochrome c-like domain"/>
    <property type="match status" value="1"/>
</dbReference>
<gene>
    <name evidence="8" type="ORF">BSZ36_17185</name>
</gene>
<keyword evidence="6" id="KW-0812">Transmembrane</keyword>
<organism evidence="8 9">
    <name type="scientific">Rubricoccus marinus</name>
    <dbReference type="NCBI Taxonomy" id="716817"/>
    <lineage>
        <taxon>Bacteria</taxon>
        <taxon>Pseudomonadati</taxon>
        <taxon>Rhodothermota</taxon>
        <taxon>Rhodothermia</taxon>
        <taxon>Rhodothermales</taxon>
        <taxon>Rubricoccaceae</taxon>
        <taxon>Rubricoccus</taxon>
    </lineage>
</organism>
<sequence length="276" mass="28077">MADSTLPGDADAPRPEDAAVPTSDEAQARAAQAGAAQPALAPAGAAQQTEQAEPLDLLSPYYREQNLAAEGAEAPPFALWVTIFGVVLFSVFYLGANVGDFSTYPWLQQPQAAGVAAAAAPVAVDGAQLYTSRCANCHQADGTGVANVNPPLAGSSWVTGDKGVLIRILLHGMNGPVEVLGATYNGNMPAWAILSDEEIAAVTTHERTSWGNAAEPITAAEVAAIRELTASRSQPWTAAELQDPANQGVPAGAAPEADAPEASGDDAPPDSAAADA</sequence>
<dbReference type="PROSITE" id="PS51007">
    <property type="entry name" value="CYTC"/>
    <property type="match status" value="1"/>
</dbReference>
<name>A0A259TUW0_9BACT</name>
<keyword evidence="9" id="KW-1185">Reference proteome</keyword>
<feature type="compositionally biased region" description="Low complexity" evidence="5">
    <location>
        <begin position="250"/>
        <end position="262"/>
    </location>
</feature>
<evidence type="ECO:0000256" key="5">
    <source>
        <dbReference type="SAM" id="MobiDB-lite"/>
    </source>
</evidence>